<dbReference type="RefSeq" id="WP_209816324.1">
    <property type="nucleotide sequence ID" value="NZ_JAVDTL010000001.1"/>
</dbReference>
<dbReference type="InterPro" id="IPR045351">
    <property type="entry name" value="DUF6531"/>
</dbReference>
<reference evidence="4 6" key="1">
    <citation type="submission" date="2023-07" db="EMBL/GenBank/DDBJ databases">
        <title>Sorghum-associated microbial communities from plants grown in Nebraska, USA.</title>
        <authorList>
            <person name="Schachtman D."/>
        </authorList>
    </citation>
    <scope>NUCLEOTIDE SEQUENCE</scope>
    <source>
        <strain evidence="5 6">BE105</strain>
        <strain evidence="4">BE69</strain>
    </source>
</reference>
<protein>
    <submittedName>
        <fullName evidence="4">RHS repeat-associated protein</fullName>
    </submittedName>
</protein>
<dbReference type="NCBIfam" id="TIGR01643">
    <property type="entry name" value="YD_repeat_2x"/>
    <property type="match status" value="7"/>
</dbReference>
<dbReference type="InterPro" id="IPR022385">
    <property type="entry name" value="Rhs_assc_core"/>
</dbReference>
<dbReference type="InterPro" id="IPR031325">
    <property type="entry name" value="RHS_repeat"/>
</dbReference>
<accession>A0AAJ2BT77</accession>
<dbReference type="Pfam" id="PF20148">
    <property type="entry name" value="DUF6531"/>
    <property type="match status" value="1"/>
</dbReference>
<keyword evidence="6" id="KW-1185">Reference proteome</keyword>
<dbReference type="NCBIfam" id="TIGR03696">
    <property type="entry name" value="Rhs_assc_core"/>
    <property type="match status" value="1"/>
</dbReference>
<evidence type="ECO:0000313" key="6">
    <source>
        <dbReference type="Proteomes" id="UP001249076"/>
    </source>
</evidence>
<dbReference type="InterPro" id="IPR050708">
    <property type="entry name" value="T6SS_VgrG/RHS"/>
</dbReference>
<sequence>MGKNAARRGDLTESGGPIIQGSNTVLIGSQGGIACSTCPGGKTIGSPVNPTLGAKVLLGPEDLDFALPGPMPLVWQRQYSSYVNSEQGPQCGLLGWGWHLPHELRLQLQPTQILLHDAGGRVITFDEALRAGQTLQSDSEALLLLRGGDTEAYNGATSASLAQELLPWMHQQRWAHIPALARLDAGYVLAATQTGRTAWLFKAQTNGDCHLVGLMDAFGRTQQYHRDEHGRLAAITDGAGRRYALLYNRESGPAEHASNVQPTGAGPIDTGLRLTGVDCVHNPHDSSPAHPVPLVRYHYSPQGDLVAVHARDGQRTRQFRYDSQHRMLAHRVRSGPEHSYVYEGDHPGARVIEHHNEEGLSYHFSYQDAAPQDPKAASCTTVRDSLGRTTAYHHEGRGGLKRITRQINPDGCEEHFQYDGAGRRIAATDPLGRTIHWRYDGQGNLLGVQGPDGRSSRQRWGLPGTAQDGLLLQSASASGIHTHYAYDEWGRLTEVTVLAGELASTTRLQYQEGAPHTLPPANRAWADQPQAVVDPRGGRKTLGYNACGQPTRYTDCSGHTTRWQYDAWGELIEETNALGHHTRHQRDTVGRLLQTQQADGSLVQYRWGDNGQVQAITLGAVAHRTSDTGLAPVTTTVTYEHDLWGRIIAQTQAGASLQLRYDSAGRVTELLNENHATTRFTYDTQDRLIQEVGFDGRSQAYRYDAAGQLIEKTDSQDSSLAAATEGMGTVRSRFHYDNAGRLTYRITAKAGAACEGDISHVNAEAPDNDLQIHQFSYSASGELLSTEGWEVGTEATTALVNDWLQLSTEQLRTVLNQQHDTQALANSLWLQSLQVRYLQPSSRVDLQRDALGRTTGEVQTLYCVPEAGTSGAHKLALATEFEHRIHHRPGALGERQTSELQGIGQLDWLSYGSGHVHGVLLNQTPLLALERDKLHREVGRSLHLLQNGAAHEHAPAIITQTRQVDPLGRLLHQRWQGLPGHASAPQSAAPLIGGLQQRRYTYDSLGQLIGIQTPTEANAYQYDNRQRLIGQTHASAQGEHQHRWRLDPAGNRLPAKAAFQHLGAKTAASADWSAQVQQNLHDPQFNLLQPDQNPDTPAGQNIERWRDNRIGWSQDADNQDATHYRYDCWGNRTQALHIDGSITELHYDSLHQLRQAVQRNPQGQELSRTTYRYDAFGRRVSKTYRKTGELGHITHFGWDGDRLVHTETAGQIHHTVYEPGSFVPLLQVQRSKENVGQTDPVKTLLGLRGNSDASNALERELPREERELLHQALKEALQPGYQLSGLLPQELQAHVRESIQALKDAQAQTQEEHPLTIRHVLTDHLGTPIALVNANGEQLGQVAWVARYTAWGEIADEYNPDQIHQPIRFQGQQFDEETNLHYNRFRYYDPSVGQYITQDPIGLAGGINSANYRVGPVNFVDPMGLDPIAVPSKGLDVGKTKGIMDKISDVLNWDENKETGRQIKIKQDLLMCKAKKEIEDKVNNEELTPQAARGALAAKRISIYADGPVSAGVEATQAGVIENAAKSYGYATAPAKDCAKLLNPQSGQSQFDFFKK</sequence>
<evidence type="ECO:0000259" key="2">
    <source>
        <dbReference type="Pfam" id="PF20148"/>
    </source>
</evidence>
<dbReference type="PRINTS" id="PR00394">
    <property type="entry name" value="RHSPROTEIN"/>
</dbReference>
<proteinExistence type="predicted"/>
<dbReference type="PANTHER" id="PTHR32305:SF15">
    <property type="entry name" value="PROTEIN RHSA-RELATED"/>
    <property type="match status" value="1"/>
</dbReference>
<dbReference type="InterPro" id="IPR006530">
    <property type="entry name" value="YD"/>
</dbReference>
<dbReference type="PROSITE" id="PS51257">
    <property type="entry name" value="PROKAR_LIPOPROTEIN"/>
    <property type="match status" value="1"/>
</dbReference>
<dbReference type="Proteomes" id="UP001249076">
    <property type="component" value="Unassembled WGS sequence"/>
</dbReference>
<evidence type="ECO:0000259" key="3">
    <source>
        <dbReference type="Pfam" id="PF25023"/>
    </source>
</evidence>
<evidence type="ECO:0000256" key="1">
    <source>
        <dbReference type="ARBA" id="ARBA00022737"/>
    </source>
</evidence>
<dbReference type="Gene3D" id="2.180.10.10">
    <property type="entry name" value="RHS repeat-associated core"/>
    <property type="match status" value="3"/>
</dbReference>
<dbReference type="Pfam" id="PF05593">
    <property type="entry name" value="RHS_repeat"/>
    <property type="match status" value="5"/>
</dbReference>
<name>A0AAJ2BT77_ACIDE</name>
<evidence type="ECO:0000313" key="4">
    <source>
        <dbReference type="EMBL" id="MDR6765665.1"/>
    </source>
</evidence>
<dbReference type="InterPro" id="IPR056823">
    <property type="entry name" value="TEN-like_YD-shell"/>
</dbReference>
<organism evidence="4 7">
    <name type="scientific">Acidovorax delafieldii</name>
    <name type="common">Pseudomonas delafieldii</name>
    <dbReference type="NCBI Taxonomy" id="47920"/>
    <lineage>
        <taxon>Bacteria</taxon>
        <taxon>Pseudomonadati</taxon>
        <taxon>Pseudomonadota</taxon>
        <taxon>Betaproteobacteria</taxon>
        <taxon>Burkholderiales</taxon>
        <taxon>Comamonadaceae</taxon>
        <taxon>Acidovorax</taxon>
    </lineage>
</organism>
<evidence type="ECO:0000313" key="5">
    <source>
        <dbReference type="EMBL" id="MDR6836102.1"/>
    </source>
</evidence>
<dbReference type="EMBL" id="JAVDTS010000001">
    <property type="protein sequence ID" value="MDR6836102.1"/>
    <property type="molecule type" value="Genomic_DNA"/>
</dbReference>
<dbReference type="PANTHER" id="PTHR32305">
    <property type="match status" value="1"/>
</dbReference>
<dbReference type="Pfam" id="PF25023">
    <property type="entry name" value="TEN_YD-shell"/>
    <property type="match status" value="2"/>
</dbReference>
<keyword evidence="1" id="KW-0677">Repeat</keyword>
<gene>
    <name evidence="4" type="ORF">J2W88_000923</name>
    <name evidence="5" type="ORF">J2W93_000923</name>
</gene>
<feature type="domain" description="Teneurin-like YD-shell" evidence="3">
    <location>
        <begin position="1320"/>
        <end position="1399"/>
    </location>
</feature>
<feature type="domain" description="DUF6531" evidence="2">
    <location>
        <begin position="45"/>
        <end position="125"/>
    </location>
</feature>
<dbReference type="Proteomes" id="UP001253458">
    <property type="component" value="Unassembled WGS sequence"/>
</dbReference>
<evidence type="ECO:0000313" key="7">
    <source>
        <dbReference type="Proteomes" id="UP001253458"/>
    </source>
</evidence>
<feature type="domain" description="Teneurin-like YD-shell" evidence="3">
    <location>
        <begin position="635"/>
        <end position="743"/>
    </location>
</feature>
<dbReference type="EMBL" id="JAVDTL010000001">
    <property type="protein sequence ID" value="MDR6765665.1"/>
    <property type="molecule type" value="Genomic_DNA"/>
</dbReference>
<comment type="caution">
    <text evidence="4">The sequence shown here is derived from an EMBL/GenBank/DDBJ whole genome shotgun (WGS) entry which is preliminary data.</text>
</comment>